<dbReference type="EMBL" id="CP040324">
    <property type="protein sequence ID" value="QHB26106.1"/>
    <property type="molecule type" value="Genomic_DNA"/>
</dbReference>
<proteinExistence type="predicted"/>
<dbReference type="Proteomes" id="UP000464593">
    <property type="component" value="Chromosome"/>
</dbReference>
<sequence>MQVDPRRVAGMARGHHAFDHHHVVADAGLLVEADDRFEQFVELAIAEHALDLGQAQGHRGLDAMGAGHQFGRALGAGVTRVGLGDRLEEADLQACALQGAHQAEADGGQADTEVGRRNEKCLHACFSK</sequence>
<evidence type="ECO:0000313" key="2">
    <source>
        <dbReference type="Proteomes" id="UP000464593"/>
    </source>
</evidence>
<reference evidence="1 2" key="1">
    <citation type="submission" date="2019-05" db="EMBL/GenBank/DDBJ databases">
        <title>Complete genome sequence of Pseudomonas Pseudomonas resinovorans.</title>
        <authorList>
            <person name="Chen H.-P."/>
        </authorList>
    </citation>
    <scope>NUCLEOTIDE SEQUENCE [LARGE SCALE GENOMIC DNA]</scope>
    <source>
        <strain evidence="1 2">TCU-CK1</strain>
    </source>
</reference>
<accession>A0AAE6V0E8</accession>
<evidence type="ECO:0000313" key="1">
    <source>
        <dbReference type="EMBL" id="QHB26106.1"/>
    </source>
</evidence>
<dbReference type="AlphaFoldDB" id="A0AAE6V0E8"/>
<gene>
    <name evidence="1" type="ORF">TCK1_760</name>
</gene>
<protein>
    <submittedName>
        <fullName evidence="1">3-hydroxyisobutyrate dehydrogenase</fullName>
    </submittedName>
</protein>
<name>A0AAE6V0E8_9PSED</name>
<organism evidence="1 2">
    <name type="scientific">Pseudomonas monteilii</name>
    <dbReference type="NCBI Taxonomy" id="76759"/>
    <lineage>
        <taxon>Bacteria</taxon>
        <taxon>Pseudomonadati</taxon>
        <taxon>Pseudomonadota</taxon>
        <taxon>Gammaproteobacteria</taxon>
        <taxon>Pseudomonadales</taxon>
        <taxon>Pseudomonadaceae</taxon>
        <taxon>Pseudomonas</taxon>
    </lineage>
</organism>